<dbReference type="EMBL" id="BFEA01001235">
    <property type="protein sequence ID" value="GBG93111.1"/>
    <property type="molecule type" value="Genomic_DNA"/>
</dbReference>
<reference evidence="2 3" key="1">
    <citation type="journal article" date="2018" name="Cell">
        <title>The Chara Genome: Secondary Complexity and Implications for Plant Terrestrialization.</title>
        <authorList>
            <person name="Nishiyama T."/>
            <person name="Sakayama H."/>
            <person name="Vries J.D."/>
            <person name="Buschmann H."/>
            <person name="Saint-Marcoux D."/>
            <person name="Ullrich K.K."/>
            <person name="Haas F.B."/>
            <person name="Vanderstraeten L."/>
            <person name="Becker D."/>
            <person name="Lang D."/>
            <person name="Vosolsobe S."/>
            <person name="Rombauts S."/>
            <person name="Wilhelmsson P.K.I."/>
            <person name="Janitza P."/>
            <person name="Kern R."/>
            <person name="Heyl A."/>
            <person name="Rumpler F."/>
            <person name="Villalobos L.I.A.C."/>
            <person name="Clay J.M."/>
            <person name="Skokan R."/>
            <person name="Toyoda A."/>
            <person name="Suzuki Y."/>
            <person name="Kagoshima H."/>
            <person name="Schijlen E."/>
            <person name="Tajeshwar N."/>
            <person name="Catarino B."/>
            <person name="Hetherington A.J."/>
            <person name="Saltykova A."/>
            <person name="Bonnot C."/>
            <person name="Breuninger H."/>
            <person name="Symeonidi A."/>
            <person name="Radhakrishnan G.V."/>
            <person name="Van Nieuwerburgh F."/>
            <person name="Deforce D."/>
            <person name="Chang C."/>
            <person name="Karol K.G."/>
            <person name="Hedrich R."/>
            <person name="Ulvskov P."/>
            <person name="Glockner G."/>
            <person name="Delwiche C.F."/>
            <person name="Petrasek J."/>
            <person name="Van de Peer Y."/>
            <person name="Friml J."/>
            <person name="Beilby M."/>
            <person name="Dolan L."/>
            <person name="Kohara Y."/>
            <person name="Sugano S."/>
            <person name="Fujiyama A."/>
            <person name="Delaux P.-M."/>
            <person name="Quint M."/>
            <person name="TheiBen G."/>
            <person name="Hagemann M."/>
            <person name="Harholt J."/>
            <person name="Dunand C."/>
            <person name="Zachgo S."/>
            <person name="Langdale J."/>
            <person name="Maumus F."/>
            <person name="Straeten D.V.D."/>
            <person name="Gould S.B."/>
            <person name="Rensing S.A."/>
        </authorList>
    </citation>
    <scope>NUCLEOTIDE SEQUENCE [LARGE SCALE GENOMIC DNA]</scope>
    <source>
        <strain evidence="2 3">S276</strain>
    </source>
</reference>
<feature type="compositionally biased region" description="Low complexity" evidence="1">
    <location>
        <begin position="267"/>
        <end position="277"/>
    </location>
</feature>
<sequence>MQFVAGSSSVSSAAARGGGVMQAPVGSISRQVDGYAPVRGCAPFTGRCQLRCQWLEQWGMSTGISGRWAAPRRRQRSAEDDWFCASVRRSAPSRSVSRGCLRSGLSRSGRCTAVPSSAKWRSNRRSCYCEVLRATSYHWRERAMDFDCRRFEGGRMFLGMPRGLFSFPEDSRLMGPGGCARGGFTWHSKEVGSFSSRDGGTRRLCTWRVHGQERSDLMGEGGDDDEYVEDREGERRGRASGGSERGEETRKVEERTDARKAGGGVGAAASGASDGQTQGAGGGRPADVKWSARLGGWLGGKGILARKAGEGGVWGGLKKAEGEESLAPVAVNMETDADRPREGGGEGDVEGVGAVSSPHADVAATDWLAEDEAEGLLAEGKKSVNGYRGWSSFVLLDNDTSSSSSSLLSAGGGGGGQGGDGGGKGVVSVQSKEIISKGKA</sequence>
<feature type="region of interest" description="Disordered" evidence="1">
    <location>
        <begin position="400"/>
        <end position="440"/>
    </location>
</feature>
<feature type="region of interest" description="Disordered" evidence="1">
    <location>
        <begin position="335"/>
        <end position="354"/>
    </location>
</feature>
<feature type="region of interest" description="Disordered" evidence="1">
    <location>
        <begin position="215"/>
        <end position="287"/>
    </location>
</feature>
<name>A0A388MEY2_CHABU</name>
<evidence type="ECO:0000313" key="2">
    <source>
        <dbReference type="EMBL" id="GBG93111.1"/>
    </source>
</evidence>
<gene>
    <name evidence="2" type="ORF">CBR_g59045</name>
</gene>
<proteinExistence type="predicted"/>
<feature type="compositionally biased region" description="Basic and acidic residues" evidence="1">
    <location>
        <begin position="244"/>
        <end position="260"/>
    </location>
</feature>
<dbReference type="Proteomes" id="UP000265515">
    <property type="component" value="Unassembled WGS sequence"/>
</dbReference>
<organism evidence="2 3">
    <name type="scientific">Chara braunii</name>
    <name type="common">Braun's stonewort</name>
    <dbReference type="NCBI Taxonomy" id="69332"/>
    <lineage>
        <taxon>Eukaryota</taxon>
        <taxon>Viridiplantae</taxon>
        <taxon>Streptophyta</taxon>
        <taxon>Charophyceae</taxon>
        <taxon>Charales</taxon>
        <taxon>Characeae</taxon>
        <taxon>Chara</taxon>
    </lineage>
</organism>
<keyword evidence="3" id="KW-1185">Reference proteome</keyword>
<protein>
    <submittedName>
        <fullName evidence="2">Uncharacterized protein</fullName>
    </submittedName>
</protein>
<dbReference type="AlphaFoldDB" id="A0A388MEY2"/>
<comment type="caution">
    <text evidence="2">The sequence shown here is derived from an EMBL/GenBank/DDBJ whole genome shotgun (WGS) entry which is preliminary data.</text>
</comment>
<feature type="compositionally biased region" description="Gly residues" evidence="1">
    <location>
        <begin position="410"/>
        <end position="425"/>
    </location>
</feature>
<accession>A0A388MEY2</accession>
<evidence type="ECO:0000256" key="1">
    <source>
        <dbReference type="SAM" id="MobiDB-lite"/>
    </source>
</evidence>
<evidence type="ECO:0000313" key="3">
    <source>
        <dbReference type="Proteomes" id="UP000265515"/>
    </source>
</evidence>
<dbReference type="Gramene" id="GBG93111">
    <property type="protein sequence ID" value="GBG93111"/>
    <property type="gene ID" value="CBR_g59045"/>
</dbReference>